<keyword evidence="2" id="KW-0507">mRNA processing</keyword>
<evidence type="ECO:0000256" key="1">
    <source>
        <dbReference type="ARBA" id="ARBA00004123"/>
    </source>
</evidence>
<dbReference type="PANTHER" id="PTHR23003">
    <property type="entry name" value="RNA RECOGNITION MOTIF RRM DOMAIN CONTAINING PROTEIN"/>
    <property type="match status" value="1"/>
</dbReference>
<evidence type="ECO:0000256" key="4">
    <source>
        <dbReference type="ARBA" id="ARBA00022884"/>
    </source>
</evidence>
<feature type="domain" description="RRM" evidence="8">
    <location>
        <begin position="13"/>
        <end position="90"/>
    </location>
</feature>
<protein>
    <submittedName>
        <fullName evidence="9">Probable splicing factor, arginine/serine-rich 3</fullName>
    </submittedName>
</protein>
<evidence type="ECO:0000259" key="8">
    <source>
        <dbReference type="PROSITE" id="PS50102"/>
    </source>
</evidence>
<feature type="region of interest" description="Disordered" evidence="7">
    <location>
        <begin position="207"/>
        <end position="331"/>
    </location>
</feature>
<dbReference type="GO" id="GO:0005634">
    <property type="term" value="C:nucleus"/>
    <property type="evidence" value="ECO:0007669"/>
    <property type="project" value="UniProtKB-SubCell"/>
</dbReference>
<dbReference type="Ensembl" id="ENSPTET00000035527.1">
    <property type="protein sequence ID" value="ENSPTEP00000025051.1"/>
    <property type="gene ID" value="ENSPTEG00000025423.1"/>
</dbReference>
<evidence type="ECO:0000256" key="7">
    <source>
        <dbReference type="SAM" id="MobiDB-lite"/>
    </source>
</evidence>
<dbReference type="FunFam" id="3.30.70.330:FF:000638">
    <property type="entry name" value="Serine/arginine-rich splicing factor 4"/>
    <property type="match status" value="1"/>
</dbReference>
<comment type="subcellular location">
    <subcellularLocation>
        <location evidence="1">Nucleus</location>
    </subcellularLocation>
</comment>
<dbReference type="GO" id="GO:0006397">
    <property type="term" value="P:mRNA processing"/>
    <property type="evidence" value="ECO:0007669"/>
    <property type="project" value="UniProtKB-KW"/>
</dbReference>
<proteinExistence type="predicted"/>
<feature type="domain" description="RRM" evidence="8">
    <location>
        <begin position="112"/>
        <end position="186"/>
    </location>
</feature>
<dbReference type="InterPro" id="IPR035979">
    <property type="entry name" value="RBD_domain_sf"/>
</dbReference>
<dbReference type="Gene3D" id="3.30.70.330">
    <property type="match status" value="2"/>
</dbReference>
<keyword evidence="3" id="KW-0677">Repeat</keyword>
<dbReference type="GO" id="GO:0003729">
    <property type="term" value="F:mRNA binding"/>
    <property type="evidence" value="ECO:0007669"/>
    <property type="project" value="TreeGrafter"/>
</dbReference>
<dbReference type="SMART" id="SM00360">
    <property type="entry name" value="RRM"/>
    <property type="match status" value="2"/>
</dbReference>
<evidence type="ECO:0000313" key="9">
    <source>
        <dbReference type="Ensembl" id="ENSPTEP00000025051.1"/>
    </source>
</evidence>
<dbReference type="GO" id="GO:0005737">
    <property type="term" value="C:cytoplasm"/>
    <property type="evidence" value="ECO:0007669"/>
    <property type="project" value="TreeGrafter"/>
</dbReference>
<feature type="compositionally biased region" description="Basic residues" evidence="7">
    <location>
        <begin position="267"/>
        <end position="276"/>
    </location>
</feature>
<keyword evidence="10" id="KW-1185">Reference proteome</keyword>
<evidence type="ECO:0000256" key="2">
    <source>
        <dbReference type="ARBA" id="ARBA00022664"/>
    </source>
</evidence>
<evidence type="ECO:0000256" key="3">
    <source>
        <dbReference type="ARBA" id="ARBA00022737"/>
    </source>
</evidence>
<reference evidence="9" key="2">
    <citation type="submission" date="2025-09" db="UniProtKB">
        <authorList>
            <consortium name="Ensembl"/>
        </authorList>
    </citation>
    <scope>IDENTIFICATION</scope>
</reference>
<dbReference type="InterPro" id="IPR012677">
    <property type="entry name" value="Nucleotide-bd_a/b_plait_sf"/>
</dbReference>
<reference evidence="9" key="1">
    <citation type="submission" date="2025-08" db="UniProtKB">
        <authorList>
            <consortium name="Ensembl"/>
        </authorList>
    </citation>
    <scope>IDENTIFICATION</scope>
</reference>
<evidence type="ECO:0000256" key="6">
    <source>
        <dbReference type="PROSITE-ProRule" id="PRU00176"/>
    </source>
</evidence>
<feature type="compositionally biased region" description="Polar residues" evidence="7">
    <location>
        <begin position="313"/>
        <end position="323"/>
    </location>
</feature>
<dbReference type="SUPFAM" id="SSF54928">
    <property type="entry name" value="RNA-binding domain, RBD"/>
    <property type="match status" value="1"/>
</dbReference>
<keyword evidence="4 6" id="KW-0694">RNA-binding</keyword>
<keyword evidence="5" id="KW-0539">Nucleus</keyword>
<dbReference type="AlphaFoldDB" id="A0A8C9HRR6"/>
<dbReference type="PROSITE" id="PS50102">
    <property type="entry name" value="RRM"/>
    <property type="match status" value="2"/>
</dbReference>
<accession>A0A8C9HRR6</accession>
<evidence type="ECO:0000256" key="5">
    <source>
        <dbReference type="ARBA" id="ARBA00023242"/>
    </source>
</evidence>
<dbReference type="Pfam" id="PF00076">
    <property type="entry name" value="RRM_1"/>
    <property type="match status" value="2"/>
</dbReference>
<dbReference type="PANTHER" id="PTHR23003:SF62">
    <property type="entry name" value="SERINE_ARGININE (SR)-TYPE SHUTTLING MRNA BINDING PROTEIN NPL3"/>
    <property type="match status" value="1"/>
</dbReference>
<evidence type="ECO:0000313" key="10">
    <source>
        <dbReference type="Proteomes" id="UP000694416"/>
    </source>
</evidence>
<dbReference type="Proteomes" id="UP000694416">
    <property type="component" value="Unplaced"/>
</dbReference>
<feature type="compositionally biased region" description="Low complexity" evidence="7">
    <location>
        <begin position="232"/>
        <end position="257"/>
    </location>
</feature>
<sequence>MSYKSSRYNKVTPCVFVGNLPGNVIEEEVYELFGKFGRVKYVDIKKGKISNTTSFAFVHYYNIKDAEYAIRKRDGYNFDGFRLRVEFSGENRSFAKYRKKEDMVGPLLRTEHRLIVSNLPENCKWQQLKDIMRQCGDVGYANIENGKGIVEFIKYDDMLHAIDKFDGAEFKVFDQITNIKVRKHKHKHFSPPMKSYKNDYNYLRFKKRRNHSNDESESSDKNISRSRKHNKYNNLSNKKNNRYNSYDSSSSYYNNKSNKYDKNGGKTNRHKRKRSRNPYEYINHKNSRNAESINSSRSYHGYNKRGRNKDNSNDTLSKRSGTYKQKRKQKK</sequence>
<dbReference type="InterPro" id="IPR050374">
    <property type="entry name" value="RRT5_SRSF_SR"/>
</dbReference>
<feature type="compositionally biased region" description="Basic and acidic residues" evidence="7">
    <location>
        <begin position="211"/>
        <end position="223"/>
    </location>
</feature>
<dbReference type="InterPro" id="IPR000504">
    <property type="entry name" value="RRM_dom"/>
</dbReference>
<organism evidence="9 10">
    <name type="scientific">Piliocolobus tephrosceles</name>
    <name type="common">Ugandan red Colobus</name>
    <dbReference type="NCBI Taxonomy" id="591936"/>
    <lineage>
        <taxon>Eukaryota</taxon>
        <taxon>Metazoa</taxon>
        <taxon>Chordata</taxon>
        <taxon>Craniata</taxon>
        <taxon>Vertebrata</taxon>
        <taxon>Euteleostomi</taxon>
        <taxon>Mammalia</taxon>
        <taxon>Eutheria</taxon>
        <taxon>Euarchontoglires</taxon>
        <taxon>Primates</taxon>
        <taxon>Haplorrhini</taxon>
        <taxon>Catarrhini</taxon>
        <taxon>Cercopithecidae</taxon>
        <taxon>Colobinae</taxon>
        <taxon>Piliocolobus</taxon>
    </lineage>
</organism>
<name>A0A8C9HRR6_9PRIM</name>
<feature type="compositionally biased region" description="Polar residues" evidence="7">
    <location>
        <begin position="289"/>
        <end position="298"/>
    </location>
</feature>